<evidence type="ECO:0000313" key="5">
    <source>
        <dbReference type="Proteomes" id="UP000886752"/>
    </source>
</evidence>
<accession>A0A9D1PUI0</accession>
<reference evidence="4" key="2">
    <citation type="submission" date="2021-04" db="EMBL/GenBank/DDBJ databases">
        <authorList>
            <person name="Gilroy R."/>
        </authorList>
    </citation>
    <scope>NUCLEOTIDE SEQUENCE</scope>
    <source>
        <strain evidence="4">ChiHecec2B26-446</strain>
    </source>
</reference>
<feature type="non-terminal residue" evidence="4">
    <location>
        <position position="1"/>
    </location>
</feature>
<evidence type="ECO:0000313" key="4">
    <source>
        <dbReference type="EMBL" id="HIV99829.1"/>
    </source>
</evidence>
<reference evidence="4" key="1">
    <citation type="journal article" date="2021" name="PeerJ">
        <title>Extensive microbial diversity within the chicken gut microbiome revealed by metagenomics and culture.</title>
        <authorList>
            <person name="Gilroy R."/>
            <person name="Ravi A."/>
            <person name="Getino M."/>
            <person name="Pursley I."/>
            <person name="Horton D.L."/>
            <person name="Alikhan N.F."/>
            <person name="Baker D."/>
            <person name="Gharbi K."/>
            <person name="Hall N."/>
            <person name="Watson M."/>
            <person name="Adriaenssens E.M."/>
            <person name="Foster-Nyarko E."/>
            <person name="Jarju S."/>
            <person name="Secka A."/>
            <person name="Antonio M."/>
            <person name="Oren A."/>
            <person name="Chaudhuri R.R."/>
            <person name="La Ragione R."/>
            <person name="Hildebrand F."/>
            <person name="Pallen M.J."/>
        </authorList>
    </citation>
    <scope>NUCLEOTIDE SEQUENCE</scope>
    <source>
        <strain evidence="4">ChiHecec2B26-446</strain>
    </source>
</reference>
<dbReference type="Proteomes" id="UP000886752">
    <property type="component" value="Unassembled WGS sequence"/>
</dbReference>
<comment type="caution">
    <text evidence="4">The sequence shown here is derived from an EMBL/GenBank/DDBJ whole genome shotgun (WGS) entry which is preliminary data.</text>
</comment>
<feature type="compositionally biased region" description="Basic residues" evidence="2">
    <location>
        <begin position="93"/>
        <end position="108"/>
    </location>
</feature>
<organism evidence="4 5">
    <name type="scientific">Candidatus Desulfovibrio intestinipullorum</name>
    <dbReference type="NCBI Taxonomy" id="2838536"/>
    <lineage>
        <taxon>Bacteria</taxon>
        <taxon>Pseudomonadati</taxon>
        <taxon>Thermodesulfobacteriota</taxon>
        <taxon>Desulfovibrionia</taxon>
        <taxon>Desulfovibrionales</taxon>
        <taxon>Desulfovibrionaceae</taxon>
        <taxon>Desulfovibrio</taxon>
    </lineage>
</organism>
<feature type="region of interest" description="Disordered" evidence="2">
    <location>
        <begin position="89"/>
        <end position="114"/>
    </location>
</feature>
<dbReference type="InterPro" id="IPR010095">
    <property type="entry name" value="Cas12f1-like_TNB"/>
</dbReference>
<evidence type="ECO:0000256" key="2">
    <source>
        <dbReference type="SAM" id="MobiDB-lite"/>
    </source>
</evidence>
<dbReference type="Pfam" id="PF07282">
    <property type="entry name" value="Cas12f1-like_TNB"/>
    <property type="match status" value="1"/>
</dbReference>
<name>A0A9D1PUI0_9BACT</name>
<evidence type="ECO:0000256" key="1">
    <source>
        <dbReference type="ARBA" id="ARBA00023125"/>
    </source>
</evidence>
<sequence>LDQGWGMLFRMIEAKQQELGGEVYAVPPQYTSQTCPKCGCTDAKNRPRQAVFKCVNCGFEGNADCVAAMNILGRGQRLRACGELENTASAQVSRHKPSSSRNPSKRLTARSATQ</sequence>
<dbReference type="EMBL" id="DXHV01000016">
    <property type="protein sequence ID" value="HIV99829.1"/>
    <property type="molecule type" value="Genomic_DNA"/>
</dbReference>
<protein>
    <submittedName>
        <fullName evidence="4">Transposase</fullName>
    </submittedName>
</protein>
<evidence type="ECO:0000259" key="3">
    <source>
        <dbReference type="Pfam" id="PF07282"/>
    </source>
</evidence>
<dbReference type="AlphaFoldDB" id="A0A9D1PUI0"/>
<dbReference type="GO" id="GO:0003677">
    <property type="term" value="F:DNA binding"/>
    <property type="evidence" value="ECO:0007669"/>
    <property type="project" value="UniProtKB-KW"/>
</dbReference>
<proteinExistence type="predicted"/>
<gene>
    <name evidence="4" type="ORF">H9894_01360</name>
</gene>
<feature type="domain" description="Cas12f1-like TNB" evidence="3">
    <location>
        <begin position="5"/>
        <end position="71"/>
    </location>
</feature>
<keyword evidence="1" id="KW-0238">DNA-binding</keyword>